<dbReference type="InterPro" id="IPR004316">
    <property type="entry name" value="SWEET_rpt"/>
</dbReference>
<reference evidence="14" key="1">
    <citation type="submission" date="2022-01" db="UniProtKB">
        <authorList>
            <consortium name="EnsemblMetazoa"/>
        </authorList>
    </citation>
    <scope>IDENTIFICATION</scope>
</reference>
<evidence type="ECO:0000256" key="3">
    <source>
        <dbReference type="ARBA" id="ARBA00007809"/>
    </source>
</evidence>
<feature type="transmembrane region" description="Helical" evidence="13">
    <location>
        <begin position="158"/>
        <end position="179"/>
    </location>
</feature>
<keyword evidence="8 13" id="KW-0812">Transmembrane</keyword>
<keyword evidence="5" id="KW-0813">Transport</keyword>
<evidence type="ECO:0000256" key="2">
    <source>
        <dbReference type="ARBA" id="ARBA00004653"/>
    </source>
</evidence>
<name>A0A8I6SH26_CIMLE</name>
<evidence type="ECO:0000256" key="12">
    <source>
        <dbReference type="ARBA" id="ARBA00023136"/>
    </source>
</evidence>
<dbReference type="Proteomes" id="UP000494040">
    <property type="component" value="Unassembled WGS sequence"/>
</dbReference>
<dbReference type="PANTHER" id="PTHR10791">
    <property type="entry name" value="RAG1-ACTIVATING PROTEIN 1"/>
    <property type="match status" value="1"/>
</dbReference>
<dbReference type="InterPro" id="IPR047664">
    <property type="entry name" value="SWEET"/>
</dbReference>
<organism evidence="14 15">
    <name type="scientific">Cimex lectularius</name>
    <name type="common">Bed bug</name>
    <name type="synonym">Acanthia lectularia</name>
    <dbReference type="NCBI Taxonomy" id="79782"/>
    <lineage>
        <taxon>Eukaryota</taxon>
        <taxon>Metazoa</taxon>
        <taxon>Ecdysozoa</taxon>
        <taxon>Arthropoda</taxon>
        <taxon>Hexapoda</taxon>
        <taxon>Insecta</taxon>
        <taxon>Pterygota</taxon>
        <taxon>Neoptera</taxon>
        <taxon>Paraneoptera</taxon>
        <taxon>Hemiptera</taxon>
        <taxon>Heteroptera</taxon>
        <taxon>Panheteroptera</taxon>
        <taxon>Cimicomorpha</taxon>
        <taxon>Cimicidae</taxon>
        <taxon>Cimex</taxon>
    </lineage>
</organism>
<comment type="subcellular location">
    <subcellularLocation>
        <location evidence="1">Cell membrane</location>
        <topology evidence="1">Multi-pass membrane protein</topology>
    </subcellularLocation>
    <subcellularLocation>
        <location evidence="2">Golgi apparatus membrane</location>
        <topology evidence="2">Multi-pass membrane protein</topology>
    </subcellularLocation>
</comment>
<keyword evidence="12 13" id="KW-0472">Membrane</keyword>
<evidence type="ECO:0000256" key="7">
    <source>
        <dbReference type="ARBA" id="ARBA00022597"/>
    </source>
</evidence>
<accession>A0A8I6SH26</accession>
<keyword evidence="10 13" id="KW-1133">Transmembrane helix</keyword>
<dbReference type="GO" id="GO:0005886">
    <property type="term" value="C:plasma membrane"/>
    <property type="evidence" value="ECO:0007669"/>
    <property type="project" value="UniProtKB-SubCell"/>
</dbReference>
<feature type="transmembrane region" description="Helical" evidence="13">
    <location>
        <begin position="131"/>
        <end position="152"/>
    </location>
</feature>
<dbReference type="CTD" id="35773"/>
<feature type="transmembrane region" description="Helical" evidence="13">
    <location>
        <begin position="69"/>
        <end position="86"/>
    </location>
</feature>
<dbReference type="GeneID" id="106668538"/>
<evidence type="ECO:0000313" key="14">
    <source>
        <dbReference type="EnsemblMetazoa" id="XP_024081862.1"/>
    </source>
</evidence>
<dbReference type="Pfam" id="PF03083">
    <property type="entry name" value="MtN3_slv"/>
    <property type="match status" value="2"/>
</dbReference>
<dbReference type="FunFam" id="1.20.1280.290:FF:000004">
    <property type="entry name" value="Sugar transporter SWEET"/>
    <property type="match status" value="1"/>
</dbReference>
<proteinExistence type="inferred from homology"/>
<feature type="transmembrane region" description="Helical" evidence="13">
    <location>
        <begin position="40"/>
        <end position="62"/>
    </location>
</feature>
<evidence type="ECO:0000256" key="13">
    <source>
        <dbReference type="SAM" id="Phobius"/>
    </source>
</evidence>
<keyword evidence="6" id="KW-1003">Cell membrane</keyword>
<dbReference type="PANTHER" id="PTHR10791:SF112">
    <property type="entry name" value="SUGAR TRANSPORTER SWEET1"/>
    <property type="match status" value="1"/>
</dbReference>
<keyword evidence="11" id="KW-0333">Golgi apparatus</keyword>
<dbReference type="EnsemblMetazoa" id="XM_024226094.1">
    <property type="protein sequence ID" value="XP_024081862.1"/>
    <property type="gene ID" value="LOC106668538"/>
</dbReference>
<evidence type="ECO:0000256" key="8">
    <source>
        <dbReference type="ARBA" id="ARBA00022692"/>
    </source>
</evidence>
<keyword evidence="15" id="KW-1185">Reference proteome</keyword>
<sequence length="182" mass="20469">MTSEFKDVLAVAASFCQIIQLLSGVCALWTNYGMMIEEMAITLVNILGTALFFGYVVTVYSYTTKKNNILKQMLFSILFIATAYAYKKSIEDKEILKLRFGMICCAVTLSFFAAPLANLAQVIKTKSSETLPFPVILMTMIVTLLWTSYGYLINDTFIVYPNALGLLLSCFQLFLFVIYPSR</sequence>
<evidence type="ECO:0000256" key="10">
    <source>
        <dbReference type="ARBA" id="ARBA00022989"/>
    </source>
</evidence>
<evidence type="ECO:0000256" key="5">
    <source>
        <dbReference type="ARBA" id="ARBA00022448"/>
    </source>
</evidence>
<evidence type="ECO:0000313" key="15">
    <source>
        <dbReference type="Proteomes" id="UP000494040"/>
    </source>
</evidence>
<keyword evidence="9" id="KW-0677">Repeat</keyword>
<dbReference type="Gene3D" id="1.20.1280.290">
    <property type="match status" value="1"/>
</dbReference>
<evidence type="ECO:0000256" key="11">
    <source>
        <dbReference type="ARBA" id="ARBA00023034"/>
    </source>
</evidence>
<keyword evidence="7" id="KW-0762">Sugar transport</keyword>
<feature type="transmembrane region" description="Helical" evidence="13">
    <location>
        <begin position="98"/>
        <end position="119"/>
    </location>
</feature>
<dbReference type="OrthoDB" id="409725at2759"/>
<evidence type="ECO:0000256" key="4">
    <source>
        <dbReference type="ARBA" id="ARBA00021741"/>
    </source>
</evidence>
<evidence type="ECO:0000256" key="9">
    <source>
        <dbReference type="ARBA" id="ARBA00022737"/>
    </source>
</evidence>
<dbReference type="RefSeq" id="XP_024081862.1">
    <property type="nucleotide sequence ID" value="XM_024226094.1"/>
</dbReference>
<dbReference type="GO" id="GO:0051119">
    <property type="term" value="F:sugar transmembrane transporter activity"/>
    <property type="evidence" value="ECO:0007669"/>
    <property type="project" value="InterPro"/>
</dbReference>
<comment type="similarity">
    <text evidence="3">Belongs to the SWEET sugar transporter family.</text>
</comment>
<evidence type="ECO:0000256" key="1">
    <source>
        <dbReference type="ARBA" id="ARBA00004651"/>
    </source>
</evidence>
<dbReference type="AlphaFoldDB" id="A0A8I6SH26"/>
<evidence type="ECO:0000256" key="6">
    <source>
        <dbReference type="ARBA" id="ARBA00022475"/>
    </source>
</evidence>
<dbReference type="GO" id="GO:0000139">
    <property type="term" value="C:Golgi membrane"/>
    <property type="evidence" value="ECO:0007669"/>
    <property type="project" value="UniProtKB-SubCell"/>
</dbReference>
<protein>
    <recommendedName>
        <fullName evidence="4">Sugar transporter SWEET1</fullName>
    </recommendedName>
</protein>